<accession>A0ABY7QU38</accession>
<dbReference type="PROSITE" id="PS00063">
    <property type="entry name" value="ALDOKETO_REDUCTASE_3"/>
    <property type="match status" value="1"/>
</dbReference>
<dbReference type="Proteomes" id="UP001210339">
    <property type="component" value="Chromosome"/>
</dbReference>
<keyword evidence="3" id="KW-0560">Oxidoreductase</keyword>
<protein>
    <submittedName>
        <fullName evidence="5">Aldo/keto reductase</fullName>
    </submittedName>
</protein>
<dbReference type="RefSeq" id="WP_271191833.1">
    <property type="nucleotide sequence ID" value="NZ_CP115667.1"/>
</dbReference>
<dbReference type="InterPro" id="IPR018170">
    <property type="entry name" value="Aldo/ket_reductase_CS"/>
</dbReference>
<dbReference type="PANTHER" id="PTHR43827">
    <property type="entry name" value="2,5-DIKETO-D-GLUCONIC ACID REDUCTASE"/>
    <property type="match status" value="1"/>
</dbReference>
<name>A0ABY7QU38_9FIRM</name>
<dbReference type="PROSITE" id="PS00062">
    <property type="entry name" value="ALDOKETO_REDUCTASE_2"/>
    <property type="match status" value="1"/>
</dbReference>
<dbReference type="Gene3D" id="3.20.20.100">
    <property type="entry name" value="NADP-dependent oxidoreductase domain"/>
    <property type="match status" value="1"/>
</dbReference>
<evidence type="ECO:0000256" key="3">
    <source>
        <dbReference type="ARBA" id="ARBA00023002"/>
    </source>
</evidence>
<proteinExistence type="inferred from homology"/>
<dbReference type="SUPFAM" id="SSF51430">
    <property type="entry name" value="NAD(P)-linked oxidoreductase"/>
    <property type="match status" value="1"/>
</dbReference>
<evidence type="ECO:0000313" key="6">
    <source>
        <dbReference type="Proteomes" id="UP001210339"/>
    </source>
</evidence>
<evidence type="ECO:0000313" key="5">
    <source>
        <dbReference type="EMBL" id="WBW50302.1"/>
    </source>
</evidence>
<comment type="similarity">
    <text evidence="1">Belongs to the aldo/keto reductase family.</text>
</comment>
<evidence type="ECO:0000256" key="1">
    <source>
        <dbReference type="ARBA" id="ARBA00007905"/>
    </source>
</evidence>
<sequence length="273" mass="30581">MILNNNHTFDPIGLGVYTITDRDALAELLPAAKEAGYNYIDTAYYYDNEGLIGEVFKSLGFTMDVATKVWPKDYGEEATKRSIDRSLKALGVDRLKVMYLHWPGPQSNASWKVLEDYYSQGVFENIGVCNFYDTHLDELKTTATIMPQLNQIETHPLLGLFDFVARLKADGITPVAWSPLARGEAFLFNHPTIQSLAASHHATPGQIILAYNLHRGVAVIPRTTNVTRLKENMAANTVTLSDEDFKALEKLDRNHHVSKSPLDTAWLNDIAKK</sequence>
<dbReference type="PIRSF" id="PIRSF000097">
    <property type="entry name" value="AKR"/>
    <property type="match status" value="1"/>
</dbReference>
<gene>
    <name evidence="5" type="ORF">O6R05_01815</name>
</gene>
<dbReference type="PRINTS" id="PR00069">
    <property type="entry name" value="ALDKETRDTASE"/>
</dbReference>
<dbReference type="EMBL" id="CP115667">
    <property type="protein sequence ID" value="WBW50302.1"/>
    <property type="molecule type" value="Genomic_DNA"/>
</dbReference>
<dbReference type="InterPro" id="IPR020471">
    <property type="entry name" value="AKR"/>
</dbReference>
<dbReference type="Pfam" id="PF00248">
    <property type="entry name" value="Aldo_ket_red"/>
    <property type="match status" value="1"/>
</dbReference>
<evidence type="ECO:0000256" key="2">
    <source>
        <dbReference type="ARBA" id="ARBA00022857"/>
    </source>
</evidence>
<keyword evidence="2" id="KW-0521">NADP</keyword>
<dbReference type="CDD" id="cd19071">
    <property type="entry name" value="AKR_AKR1-5-like"/>
    <property type="match status" value="1"/>
</dbReference>
<feature type="domain" description="NADP-dependent oxidoreductase" evidence="4">
    <location>
        <begin position="12"/>
        <end position="252"/>
    </location>
</feature>
<evidence type="ECO:0000259" key="4">
    <source>
        <dbReference type="Pfam" id="PF00248"/>
    </source>
</evidence>
<organism evidence="5 6">
    <name type="scientific">Peptoniphilus equinus</name>
    <dbReference type="NCBI Taxonomy" id="3016343"/>
    <lineage>
        <taxon>Bacteria</taxon>
        <taxon>Bacillati</taxon>
        <taxon>Bacillota</taxon>
        <taxon>Tissierellia</taxon>
        <taxon>Tissierellales</taxon>
        <taxon>Peptoniphilaceae</taxon>
        <taxon>Peptoniphilus</taxon>
    </lineage>
</organism>
<keyword evidence="6" id="KW-1185">Reference proteome</keyword>
<dbReference type="InterPro" id="IPR023210">
    <property type="entry name" value="NADP_OxRdtase_dom"/>
</dbReference>
<dbReference type="InterPro" id="IPR036812">
    <property type="entry name" value="NAD(P)_OxRdtase_dom_sf"/>
</dbReference>
<reference evidence="5 6" key="1">
    <citation type="submission" date="2023-01" db="EMBL/GenBank/DDBJ databases">
        <authorList>
            <person name="Lee S.H."/>
            <person name="Jung H.S."/>
            <person name="Yun J.U."/>
        </authorList>
    </citation>
    <scope>NUCLEOTIDE SEQUENCE [LARGE SCALE GENOMIC DNA]</scope>
    <source>
        <strain evidence="5 6">CBA3646</strain>
    </source>
</reference>
<dbReference type="PANTHER" id="PTHR43827:SF3">
    <property type="entry name" value="NADP-DEPENDENT OXIDOREDUCTASE DOMAIN-CONTAINING PROTEIN"/>
    <property type="match status" value="1"/>
</dbReference>